<sequence length="24" mass="2676">MGAWSSDQCQLPPRCAAIKQILRC</sequence>
<accession>A0A0A8YPJ6</accession>
<name>A0A0A8YPJ6_ARUDO</name>
<proteinExistence type="predicted"/>
<reference evidence="1" key="1">
    <citation type="submission" date="2014-09" db="EMBL/GenBank/DDBJ databases">
        <authorList>
            <person name="Magalhaes I.L.F."/>
            <person name="Oliveira U."/>
            <person name="Santos F.R."/>
            <person name="Vidigal T.H.D.A."/>
            <person name="Brescovit A.D."/>
            <person name="Santos A.J."/>
        </authorList>
    </citation>
    <scope>NUCLEOTIDE SEQUENCE</scope>
    <source>
        <tissue evidence="1">Shoot tissue taken approximately 20 cm above the soil surface</tissue>
    </source>
</reference>
<evidence type="ECO:0000313" key="1">
    <source>
        <dbReference type="EMBL" id="JAD28639.1"/>
    </source>
</evidence>
<organism evidence="1">
    <name type="scientific">Arundo donax</name>
    <name type="common">Giant reed</name>
    <name type="synonym">Donax arundinaceus</name>
    <dbReference type="NCBI Taxonomy" id="35708"/>
    <lineage>
        <taxon>Eukaryota</taxon>
        <taxon>Viridiplantae</taxon>
        <taxon>Streptophyta</taxon>
        <taxon>Embryophyta</taxon>
        <taxon>Tracheophyta</taxon>
        <taxon>Spermatophyta</taxon>
        <taxon>Magnoliopsida</taxon>
        <taxon>Liliopsida</taxon>
        <taxon>Poales</taxon>
        <taxon>Poaceae</taxon>
        <taxon>PACMAD clade</taxon>
        <taxon>Arundinoideae</taxon>
        <taxon>Arundineae</taxon>
        <taxon>Arundo</taxon>
    </lineage>
</organism>
<dbReference type="AlphaFoldDB" id="A0A0A8YPJ6"/>
<protein>
    <submittedName>
        <fullName evidence="1">Uncharacterized protein</fullName>
    </submittedName>
</protein>
<reference evidence="1" key="2">
    <citation type="journal article" date="2015" name="Data Brief">
        <title>Shoot transcriptome of the giant reed, Arundo donax.</title>
        <authorList>
            <person name="Barrero R.A."/>
            <person name="Guerrero F.D."/>
            <person name="Moolhuijzen P."/>
            <person name="Goolsby J.A."/>
            <person name="Tidwell J."/>
            <person name="Bellgard S.E."/>
            <person name="Bellgard M.I."/>
        </authorList>
    </citation>
    <scope>NUCLEOTIDE SEQUENCE</scope>
    <source>
        <tissue evidence="1">Shoot tissue taken approximately 20 cm above the soil surface</tissue>
    </source>
</reference>
<dbReference type="EMBL" id="GBRH01269256">
    <property type="protein sequence ID" value="JAD28639.1"/>
    <property type="molecule type" value="Transcribed_RNA"/>
</dbReference>